<dbReference type="SMART" id="SM00255">
    <property type="entry name" value="TIR"/>
    <property type="match status" value="1"/>
</dbReference>
<feature type="region of interest" description="Disordered" evidence="1">
    <location>
        <begin position="156"/>
        <end position="227"/>
    </location>
</feature>
<proteinExistence type="predicted"/>
<dbReference type="PROSITE" id="PS50104">
    <property type="entry name" value="TIR"/>
    <property type="match status" value="1"/>
</dbReference>
<comment type="caution">
    <text evidence="3">The sequence shown here is derived from an EMBL/GenBank/DDBJ whole genome shotgun (WGS) entry which is preliminary data.</text>
</comment>
<dbReference type="AlphaFoldDB" id="A0A4Q2TZP6"/>
<feature type="domain" description="TIR" evidence="2">
    <location>
        <begin position="1"/>
        <end position="143"/>
    </location>
</feature>
<evidence type="ECO:0000259" key="2">
    <source>
        <dbReference type="PROSITE" id="PS50104"/>
    </source>
</evidence>
<reference evidence="3 4" key="2">
    <citation type="submission" date="2019-02" db="EMBL/GenBank/DDBJ databases">
        <title>'Lichenibacterium ramalinii' gen. nov. sp. nov., 'Lichenibacterium minor' gen. nov. sp. nov.</title>
        <authorList>
            <person name="Pankratov T."/>
        </authorList>
    </citation>
    <scope>NUCLEOTIDE SEQUENCE [LARGE SCALE GENOMIC DNA]</scope>
    <source>
        <strain evidence="3 4">RmlP026</strain>
    </source>
</reference>
<dbReference type="InterPro" id="IPR035897">
    <property type="entry name" value="Toll_tir_struct_dom_sf"/>
</dbReference>
<organism evidence="3 4">
    <name type="scientific">Lichenibacterium minor</name>
    <dbReference type="NCBI Taxonomy" id="2316528"/>
    <lineage>
        <taxon>Bacteria</taxon>
        <taxon>Pseudomonadati</taxon>
        <taxon>Pseudomonadota</taxon>
        <taxon>Alphaproteobacteria</taxon>
        <taxon>Hyphomicrobiales</taxon>
        <taxon>Lichenihabitantaceae</taxon>
        <taxon>Lichenibacterium</taxon>
    </lineage>
</organism>
<protein>
    <submittedName>
        <fullName evidence="3">Toll/interleukin-1 receptor domain-containing protein</fullName>
    </submittedName>
</protein>
<dbReference type="RefSeq" id="WP_129229234.1">
    <property type="nucleotide sequence ID" value="NZ_QYBB01000045.1"/>
</dbReference>
<name>A0A4Q2TZP6_9HYPH</name>
<keyword evidence="3" id="KW-0675">Receptor</keyword>
<gene>
    <name evidence="3" type="ORF">D3273_22990</name>
</gene>
<reference evidence="3 4" key="1">
    <citation type="submission" date="2018-12" db="EMBL/GenBank/DDBJ databases">
        <authorList>
            <person name="Grouzdev D.S."/>
            <person name="Krutkina M.S."/>
        </authorList>
    </citation>
    <scope>NUCLEOTIDE SEQUENCE [LARGE SCALE GENOMIC DNA]</scope>
    <source>
        <strain evidence="3 4">RmlP026</strain>
    </source>
</reference>
<evidence type="ECO:0000313" key="3">
    <source>
        <dbReference type="EMBL" id="RYC29623.1"/>
    </source>
</evidence>
<feature type="compositionally biased region" description="Low complexity" evidence="1">
    <location>
        <begin position="156"/>
        <end position="166"/>
    </location>
</feature>
<dbReference type="InterPro" id="IPR000157">
    <property type="entry name" value="TIR_dom"/>
</dbReference>
<dbReference type="Gene3D" id="3.40.50.10140">
    <property type="entry name" value="Toll/interleukin-1 receptor homology (TIR) domain"/>
    <property type="match status" value="1"/>
</dbReference>
<dbReference type="GO" id="GO:0007165">
    <property type="term" value="P:signal transduction"/>
    <property type="evidence" value="ECO:0007669"/>
    <property type="project" value="InterPro"/>
</dbReference>
<evidence type="ECO:0000313" key="4">
    <source>
        <dbReference type="Proteomes" id="UP000290759"/>
    </source>
</evidence>
<sequence length="227" mass="25233">MPVRVFISYSHKDAAFRHKLEVHLAVLKRDGIIETFFDGDIDPGQGLNDSIKRELRDAEVFVALASPEYLHSSYCFVKEYQYALRRAARKTMHVVVAVIRPCGWKHTRMGHYKALPEDGKEVTTWGNRDSAFEDIVNGVRRVVKLAEASQRERVSSAAKARTASKALPTRVGAAKVVKPVSPPKAKKPDLKPAAKAVPKKRAQPTGAKVTRSPATASRDIRRRKSPA</sequence>
<accession>A0A4Q2TZP6</accession>
<dbReference type="Pfam" id="PF13676">
    <property type="entry name" value="TIR_2"/>
    <property type="match status" value="1"/>
</dbReference>
<dbReference type="Proteomes" id="UP000290759">
    <property type="component" value="Unassembled WGS sequence"/>
</dbReference>
<keyword evidence="4" id="KW-1185">Reference proteome</keyword>
<dbReference type="OrthoDB" id="1426235at2"/>
<evidence type="ECO:0000256" key="1">
    <source>
        <dbReference type="SAM" id="MobiDB-lite"/>
    </source>
</evidence>
<dbReference type="SUPFAM" id="SSF52200">
    <property type="entry name" value="Toll/Interleukin receptor TIR domain"/>
    <property type="match status" value="1"/>
</dbReference>
<dbReference type="EMBL" id="QYBB01000045">
    <property type="protein sequence ID" value="RYC29623.1"/>
    <property type="molecule type" value="Genomic_DNA"/>
</dbReference>